<dbReference type="Pfam" id="PF02518">
    <property type="entry name" value="HATPase_c"/>
    <property type="match status" value="1"/>
</dbReference>
<dbReference type="EMBL" id="CP046400">
    <property type="protein sequence ID" value="QGY39469.1"/>
    <property type="molecule type" value="Genomic_DNA"/>
</dbReference>
<dbReference type="Proteomes" id="UP000428328">
    <property type="component" value="Chromosome"/>
</dbReference>
<feature type="domain" description="Histidine kinase" evidence="1">
    <location>
        <begin position="172"/>
        <end position="375"/>
    </location>
</feature>
<accession>A0A6I6JE72</accession>
<dbReference type="SMART" id="SM00387">
    <property type="entry name" value="HATPase_c"/>
    <property type="match status" value="1"/>
</dbReference>
<evidence type="ECO:0000313" key="3">
    <source>
        <dbReference type="Proteomes" id="UP000428328"/>
    </source>
</evidence>
<dbReference type="Gene3D" id="3.30.565.10">
    <property type="entry name" value="Histidine kinase-like ATPase, C-terminal domain"/>
    <property type="match status" value="1"/>
</dbReference>
<dbReference type="SUPFAM" id="SSF55874">
    <property type="entry name" value="ATPase domain of HSP90 chaperone/DNA topoisomerase II/histidine kinase"/>
    <property type="match status" value="1"/>
</dbReference>
<dbReference type="InterPro" id="IPR003594">
    <property type="entry name" value="HATPase_dom"/>
</dbReference>
<dbReference type="PROSITE" id="PS50109">
    <property type="entry name" value="HIS_KIN"/>
    <property type="match status" value="1"/>
</dbReference>
<reference evidence="2 3" key="1">
    <citation type="submission" date="2019-11" db="EMBL/GenBank/DDBJ databases">
        <authorList>
            <person name="Zheng R.K."/>
            <person name="Sun C.M."/>
        </authorList>
    </citation>
    <scope>NUCLEOTIDE SEQUENCE [LARGE SCALE GENOMIC DNA]</scope>
    <source>
        <strain evidence="2 3">SRB007</strain>
    </source>
</reference>
<sequence length="375" mass="41264">MALIGEGLHSFFAAPERMVPEEVKAVSLELKKEFLIQWLDAVPTSVFVVNKYRQIVHCNQAFRNLSLKPEAEGVIGLRPGEALNCVNSTLNEAGCGCSRECATCGAAQAIVKSLGGEKDCQNCRLTRLVEGVETPLDLQVFATPIEFRGQEFAFLFALDISHELRLKYLNNLFHHGLINTVGGIATVTEFLEDDPGDMSLYPMLADASRRILRDVVYHRDLEQAEQGTLAVSKEPVNAGEFFSKLIEEECRVRNTEPAVVDLDICCDLLVTDKRLLRHVVRDMLVNALEARESCGEQIQLDCLANPGGGVIISMTNCGDIPGDIRTQVFKRYVSTKSRDRGLGAYVMKLLTERYLGGAVGFSTGDGTTTFTVTLP</sequence>
<dbReference type="AlphaFoldDB" id="A0A6I6JE72"/>
<dbReference type="InterPro" id="IPR036890">
    <property type="entry name" value="HATPase_C_sf"/>
</dbReference>
<keyword evidence="3" id="KW-1185">Reference proteome</keyword>
<dbReference type="KEGG" id="psel:GM415_04815"/>
<proteinExistence type="predicted"/>
<evidence type="ECO:0000313" key="2">
    <source>
        <dbReference type="EMBL" id="QGY39469.1"/>
    </source>
</evidence>
<protein>
    <recommendedName>
        <fullName evidence="1">Histidine kinase domain-containing protein</fullName>
    </recommendedName>
</protein>
<gene>
    <name evidence="2" type="ORF">GM415_04815</name>
</gene>
<organism evidence="2 3">
    <name type="scientific">Pseudodesulfovibrio cashew</name>
    <dbReference type="NCBI Taxonomy" id="2678688"/>
    <lineage>
        <taxon>Bacteria</taxon>
        <taxon>Pseudomonadati</taxon>
        <taxon>Thermodesulfobacteriota</taxon>
        <taxon>Desulfovibrionia</taxon>
        <taxon>Desulfovibrionales</taxon>
        <taxon>Desulfovibrionaceae</taxon>
    </lineage>
</organism>
<evidence type="ECO:0000259" key="1">
    <source>
        <dbReference type="PROSITE" id="PS50109"/>
    </source>
</evidence>
<name>A0A6I6JE72_9BACT</name>
<dbReference type="InterPro" id="IPR005467">
    <property type="entry name" value="His_kinase_dom"/>
</dbReference>